<dbReference type="RefSeq" id="WP_099199638.1">
    <property type="nucleotide sequence ID" value="NZ_JBIRXA010000026.1"/>
</dbReference>
<protein>
    <submittedName>
        <fullName evidence="2">Uncharacterized protein</fullName>
    </submittedName>
</protein>
<evidence type="ECO:0000313" key="3">
    <source>
        <dbReference type="Proteomes" id="UP000222531"/>
    </source>
</evidence>
<keyword evidence="3" id="KW-1185">Reference proteome</keyword>
<feature type="region of interest" description="Disordered" evidence="1">
    <location>
        <begin position="43"/>
        <end position="97"/>
    </location>
</feature>
<dbReference type="AlphaFoldDB" id="A0A2G1XJ91"/>
<reference evidence="2 3" key="1">
    <citation type="journal article" date="2017" name="Biochemistry">
        <title>Identification of the Biosynthetic Pathway for the Antibiotic Bicyclomycin.</title>
        <authorList>
            <person name="Patteson J."/>
            <person name="Cai W."/>
            <person name="Johnson R.A."/>
            <person name="Santa Maria K."/>
            <person name="Li B."/>
        </authorList>
    </citation>
    <scope>NUCLEOTIDE SEQUENCE [LARGE SCALE GENOMIC DNA]</scope>
    <source>
        <strain evidence="2 3">ATCC 21532</strain>
    </source>
</reference>
<comment type="caution">
    <text evidence="2">The sequence shown here is derived from an EMBL/GenBank/DDBJ whole genome shotgun (WGS) entry which is preliminary data.</text>
</comment>
<organism evidence="2 3">
    <name type="scientific">Streptomyces cinnamoneus</name>
    <name type="common">Streptoverticillium cinnamoneum</name>
    <dbReference type="NCBI Taxonomy" id="53446"/>
    <lineage>
        <taxon>Bacteria</taxon>
        <taxon>Bacillati</taxon>
        <taxon>Actinomycetota</taxon>
        <taxon>Actinomycetes</taxon>
        <taxon>Kitasatosporales</taxon>
        <taxon>Streptomycetaceae</taxon>
        <taxon>Streptomyces</taxon>
        <taxon>Streptomyces cinnamoneus group</taxon>
    </lineage>
</organism>
<proteinExistence type="predicted"/>
<evidence type="ECO:0000256" key="1">
    <source>
        <dbReference type="SAM" id="MobiDB-lite"/>
    </source>
</evidence>
<feature type="compositionally biased region" description="Polar residues" evidence="1">
    <location>
        <begin position="78"/>
        <end position="97"/>
    </location>
</feature>
<accession>A0A2G1XJ91</accession>
<name>A0A2G1XJ91_STRCJ</name>
<dbReference type="EMBL" id="NHZO01000147">
    <property type="protein sequence ID" value="PHQ51270.1"/>
    <property type="molecule type" value="Genomic_DNA"/>
</dbReference>
<sequence>MVITSITAGPEEVADMAVHERGLRRRAWVAGVALALTGLLSAYASGHSHPDPRETTRSGTHASGGAAGGDGLTGPRSVHSTNSPRAIAFASNSSSRA</sequence>
<evidence type="ECO:0000313" key="2">
    <source>
        <dbReference type="EMBL" id="PHQ51270.1"/>
    </source>
</evidence>
<dbReference type="Proteomes" id="UP000222531">
    <property type="component" value="Unassembled WGS sequence"/>
</dbReference>
<gene>
    <name evidence="2" type="ORF">BLA24_16115</name>
</gene>